<comment type="caution">
    <text evidence="2">The sequence shown here is derived from an EMBL/GenBank/DDBJ whole genome shotgun (WGS) entry which is preliminary data.</text>
</comment>
<protein>
    <submittedName>
        <fullName evidence="2">Uncharacterized protein</fullName>
    </submittedName>
</protein>
<feature type="region of interest" description="Disordered" evidence="1">
    <location>
        <begin position="1"/>
        <end position="31"/>
    </location>
</feature>
<organism evidence="2 3">
    <name type="scientific">Pseudoneurospora amorphoporcata</name>
    <dbReference type="NCBI Taxonomy" id="241081"/>
    <lineage>
        <taxon>Eukaryota</taxon>
        <taxon>Fungi</taxon>
        <taxon>Dikarya</taxon>
        <taxon>Ascomycota</taxon>
        <taxon>Pezizomycotina</taxon>
        <taxon>Sordariomycetes</taxon>
        <taxon>Sordariomycetidae</taxon>
        <taxon>Sordariales</taxon>
        <taxon>Sordariaceae</taxon>
        <taxon>Pseudoneurospora</taxon>
    </lineage>
</organism>
<accession>A0AAN6SHB7</accession>
<dbReference type="EMBL" id="MU859091">
    <property type="protein sequence ID" value="KAK3954347.1"/>
    <property type="molecule type" value="Genomic_DNA"/>
</dbReference>
<reference evidence="2" key="2">
    <citation type="submission" date="2023-06" db="EMBL/GenBank/DDBJ databases">
        <authorList>
            <consortium name="Lawrence Berkeley National Laboratory"/>
            <person name="Mondo S.J."/>
            <person name="Hensen N."/>
            <person name="Bonometti L."/>
            <person name="Westerberg I."/>
            <person name="Brannstrom I.O."/>
            <person name="Guillou S."/>
            <person name="Cros-Aarteil S."/>
            <person name="Calhoun S."/>
            <person name="Haridas S."/>
            <person name="Kuo A."/>
            <person name="Pangilinan J."/>
            <person name="Riley R."/>
            <person name="Labutti K."/>
            <person name="Andreopoulos B."/>
            <person name="Lipzen A."/>
            <person name="Chen C."/>
            <person name="Yanf M."/>
            <person name="Daum C."/>
            <person name="Ng V."/>
            <person name="Clum A."/>
            <person name="Steindorff A."/>
            <person name="Ohm R."/>
            <person name="Martin F."/>
            <person name="Silar P."/>
            <person name="Natvig D."/>
            <person name="Lalanne C."/>
            <person name="Gautier V."/>
            <person name="Ament-Velasquez S.L."/>
            <person name="Kruys A."/>
            <person name="Hutchinson M.I."/>
            <person name="Powell A.J."/>
            <person name="Barry K."/>
            <person name="Miller A.N."/>
            <person name="Grigoriev I.V."/>
            <person name="Debuchy R."/>
            <person name="Gladieux P."/>
            <person name="Thoren M.H."/>
            <person name="Johannesson H."/>
        </authorList>
    </citation>
    <scope>NUCLEOTIDE SEQUENCE</scope>
    <source>
        <strain evidence="2">CBS 626.80</strain>
    </source>
</reference>
<name>A0AAN6SHB7_9PEZI</name>
<evidence type="ECO:0000313" key="2">
    <source>
        <dbReference type="EMBL" id="KAK3954347.1"/>
    </source>
</evidence>
<feature type="compositionally biased region" description="Basic residues" evidence="1">
    <location>
        <begin position="78"/>
        <end position="103"/>
    </location>
</feature>
<sequence length="124" mass="13951">MGPSLLQFASWVSPRPRPPDQKSRALAGPGEPGWHLALASQILPVPSPQVGWLPAQKSQSVPVTKLPLPPPFSPSRFPFHRPFPRPPSHHRRPKTPRRRRRRPCPSSVCCTLRLDCILTHTRTD</sequence>
<keyword evidence="3" id="KW-1185">Reference proteome</keyword>
<evidence type="ECO:0000313" key="3">
    <source>
        <dbReference type="Proteomes" id="UP001303222"/>
    </source>
</evidence>
<dbReference type="AlphaFoldDB" id="A0AAN6SHB7"/>
<gene>
    <name evidence="2" type="ORF">QBC32DRAFT_368675</name>
</gene>
<evidence type="ECO:0000256" key="1">
    <source>
        <dbReference type="SAM" id="MobiDB-lite"/>
    </source>
</evidence>
<proteinExistence type="predicted"/>
<dbReference type="Proteomes" id="UP001303222">
    <property type="component" value="Unassembled WGS sequence"/>
</dbReference>
<feature type="region of interest" description="Disordered" evidence="1">
    <location>
        <begin position="74"/>
        <end position="105"/>
    </location>
</feature>
<reference evidence="2" key="1">
    <citation type="journal article" date="2023" name="Mol. Phylogenet. Evol.">
        <title>Genome-scale phylogeny and comparative genomics of the fungal order Sordariales.</title>
        <authorList>
            <person name="Hensen N."/>
            <person name="Bonometti L."/>
            <person name="Westerberg I."/>
            <person name="Brannstrom I.O."/>
            <person name="Guillou S."/>
            <person name="Cros-Aarteil S."/>
            <person name="Calhoun S."/>
            <person name="Haridas S."/>
            <person name="Kuo A."/>
            <person name="Mondo S."/>
            <person name="Pangilinan J."/>
            <person name="Riley R."/>
            <person name="LaButti K."/>
            <person name="Andreopoulos B."/>
            <person name="Lipzen A."/>
            <person name="Chen C."/>
            <person name="Yan M."/>
            <person name="Daum C."/>
            <person name="Ng V."/>
            <person name="Clum A."/>
            <person name="Steindorff A."/>
            <person name="Ohm R.A."/>
            <person name="Martin F."/>
            <person name="Silar P."/>
            <person name="Natvig D.O."/>
            <person name="Lalanne C."/>
            <person name="Gautier V."/>
            <person name="Ament-Velasquez S.L."/>
            <person name="Kruys A."/>
            <person name="Hutchinson M.I."/>
            <person name="Powell A.J."/>
            <person name="Barry K."/>
            <person name="Miller A.N."/>
            <person name="Grigoriev I.V."/>
            <person name="Debuchy R."/>
            <person name="Gladieux P."/>
            <person name="Hiltunen Thoren M."/>
            <person name="Johannesson H."/>
        </authorList>
    </citation>
    <scope>NUCLEOTIDE SEQUENCE</scope>
    <source>
        <strain evidence="2">CBS 626.80</strain>
    </source>
</reference>